<dbReference type="Pfam" id="PF16074">
    <property type="entry name" value="PilW"/>
    <property type="match status" value="1"/>
</dbReference>
<organism evidence="1 2">
    <name type="scientific">Piscinibacter gummiphilus</name>
    <dbReference type="NCBI Taxonomy" id="946333"/>
    <lineage>
        <taxon>Bacteria</taxon>
        <taxon>Pseudomonadati</taxon>
        <taxon>Pseudomonadota</taxon>
        <taxon>Betaproteobacteria</taxon>
        <taxon>Burkholderiales</taxon>
        <taxon>Sphaerotilaceae</taxon>
        <taxon>Piscinibacter</taxon>
    </lineage>
</organism>
<dbReference type="STRING" id="946333.A4W93_05805"/>
<dbReference type="InterPro" id="IPR045584">
    <property type="entry name" value="Pilin-like"/>
</dbReference>
<evidence type="ECO:0000313" key="2">
    <source>
        <dbReference type="Proteomes" id="UP000193427"/>
    </source>
</evidence>
<dbReference type="OrthoDB" id="5496259at2"/>
<accession>A0A1W6L5D4</accession>
<dbReference type="AlphaFoldDB" id="A0A1W6L5D4"/>
<dbReference type="PROSITE" id="PS00409">
    <property type="entry name" value="PROKAR_NTER_METHYL"/>
    <property type="match status" value="1"/>
</dbReference>
<dbReference type="Gene3D" id="3.30.700.10">
    <property type="entry name" value="Glycoprotein, Type 4 Pilin"/>
    <property type="match status" value="1"/>
</dbReference>
<dbReference type="SUPFAM" id="SSF54523">
    <property type="entry name" value="Pili subunits"/>
    <property type="match status" value="1"/>
</dbReference>
<sequence>MSFSSLPLRPFHPHPSRRTARGFTLVELMISIALSLGLIAVMLTVYQSTRAAAKRQEQLSELQQGVRTAFEYLATDARMIGHRGCFTRRASGLSFPGLTAGTLDTNYQLGVEGFDFALTGNALPMTSANPTDDTDASNWTANGAAAPAIANLPLDTVSGSGLGLTPGSDVLVIRSVVGQPVRLTLDPATSGSSTTLTLQNTGARCSNGVDGLSGFCAGSHGLIANCTAAQFFTVPAAPAGNTMVTGNALVATYTTAAEVFPVHTVAYYVKRGTSGTGPSLYRRVFDGTTAGGLEEELIDGVETMQVQYGIDSNADNIRDGNYVTASAVTNWDTVMTVRVSLLMRTTDQLEGGNALANSATVGGVAVTYPVDADDKRTDRFDRQVFTTTIALRNRIAYF</sequence>
<dbReference type="Pfam" id="PF07963">
    <property type="entry name" value="N_methyl"/>
    <property type="match status" value="1"/>
</dbReference>
<name>A0A1W6L5D4_9BURK</name>
<dbReference type="GO" id="GO:0043683">
    <property type="term" value="P:type IV pilus assembly"/>
    <property type="evidence" value="ECO:0007669"/>
    <property type="project" value="InterPro"/>
</dbReference>
<dbReference type="InterPro" id="IPR032092">
    <property type="entry name" value="PilW"/>
</dbReference>
<reference evidence="1 2" key="1">
    <citation type="submission" date="2016-04" db="EMBL/GenBank/DDBJ databases">
        <title>Complete genome sequence of natural rubber-degrading, novel Gram-negative bacterium, Rhizobacter gummiphilus strain NS21.</title>
        <authorList>
            <person name="Tabata M."/>
            <person name="Kasai D."/>
            <person name="Fukuda M."/>
        </authorList>
    </citation>
    <scope>NUCLEOTIDE SEQUENCE [LARGE SCALE GENOMIC DNA]</scope>
    <source>
        <strain evidence="1 2">NS21</strain>
    </source>
</reference>
<dbReference type="EMBL" id="CP015118">
    <property type="protein sequence ID" value="ARN19464.1"/>
    <property type="molecule type" value="Genomic_DNA"/>
</dbReference>
<dbReference type="RefSeq" id="WP_085749724.1">
    <property type="nucleotide sequence ID" value="NZ_BSPR01000002.1"/>
</dbReference>
<protein>
    <submittedName>
        <fullName evidence="1">Uncharacterized protein</fullName>
    </submittedName>
</protein>
<dbReference type="KEGG" id="rgu:A4W93_05805"/>
<dbReference type="InterPro" id="IPR012902">
    <property type="entry name" value="N_methyl_site"/>
</dbReference>
<gene>
    <name evidence="1" type="ORF">A4W93_05805</name>
</gene>
<evidence type="ECO:0000313" key="1">
    <source>
        <dbReference type="EMBL" id="ARN19464.1"/>
    </source>
</evidence>
<keyword evidence="2" id="KW-1185">Reference proteome</keyword>
<dbReference type="NCBIfam" id="TIGR02532">
    <property type="entry name" value="IV_pilin_GFxxxE"/>
    <property type="match status" value="1"/>
</dbReference>
<proteinExistence type="predicted"/>
<dbReference type="Proteomes" id="UP000193427">
    <property type="component" value="Chromosome"/>
</dbReference>